<dbReference type="EMBL" id="CAUYUE010000009">
    <property type="protein sequence ID" value="CAK0783869.1"/>
    <property type="molecule type" value="Genomic_DNA"/>
</dbReference>
<dbReference type="Proteomes" id="UP001314263">
    <property type="component" value="Unassembled WGS sequence"/>
</dbReference>
<feature type="compositionally biased region" description="Basic and acidic residues" evidence="1">
    <location>
        <begin position="106"/>
        <end position="116"/>
    </location>
</feature>
<reference evidence="2 3" key="1">
    <citation type="submission" date="2023-10" db="EMBL/GenBank/DDBJ databases">
        <authorList>
            <person name="Maclean D."/>
            <person name="Macfadyen A."/>
        </authorList>
    </citation>
    <scope>NUCLEOTIDE SEQUENCE [LARGE SCALE GENOMIC DNA]</scope>
</reference>
<evidence type="ECO:0000313" key="3">
    <source>
        <dbReference type="Proteomes" id="UP001314263"/>
    </source>
</evidence>
<gene>
    <name evidence="2" type="ORF">CVIRNUC_007069</name>
</gene>
<evidence type="ECO:0000256" key="1">
    <source>
        <dbReference type="SAM" id="MobiDB-lite"/>
    </source>
</evidence>
<dbReference type="AlphaFoldDB" id="A0AAV1I927"/>
<feature type="compositionally biased region" description="Basic and acidic residues" evidence="1">
    <location>
        <begin position="124"/>
        <end position="134"/>
    </location>
</feature>
<proteinExistence type="predicted"/>
<accession>A0AAV1I927</accession>
<evidence type="ECO:0000313" key="2">
    <source>
        <dbReference type="EMBL" id="CAK0783869.1"/>
    </source>
</evidence>
<organism evidence="2 3">
    <name type="scientific">Coccomyxa viridis</name>
    <dbReference type="NCBI Taxonomy" id="1274662"/>
    <lineage>
        <taxon>Eukaryota</taxon>
        <taxon>Viridiplantae</taxon>
        <taxon>Chlorophyta</taxon>
        <taxon>core chlorophytes</taxon>
        <taxon>Trebouxiophyceae</taxon>
        <taxon>Trebouxiophyceae incertae sedis</taxon>
        <taxon>Coccomyxaceae</taxon>
        <taxon>Coccomyxa</taxon>
    </lineage>
</organism>
<keyword evidence="3" id="KW-1185">Reference proteome</keyword>
<name>A0AAV1I927_9CHLO</name>
<feature type="region of interest" description="Disordered" evidence="1">
    <location>
        <begin position="106"/>
        <end position="158"/>
    </location>
</feature>
<sequence length="296" mass="33426">MGFRDTHRLIGELTVLPLRRAPTGLAAFPCQFYCRKTKRLRRSKAHRREHQVCQAQAGTIQENIREFTDRIPLEGWQLNIIVTTGAILAAYTALQVLLWDYRNRRTDDPSEQDRSESFSIKQQKTYDWKQENIRGGKLPSKLQKPSAKKPSQGLSKPKVLPKISSVSRIEDNSEERWDFGQYKWEVRTASLSQAFAGVTMASIRELREWPGLGNALLLDLFCAAEGFDMWRPLIAAQADLRTVKLQQGLVQQVVEELAANIAVGIMGQVLDVKVILDGVFGIHGVQTEQRATGSKP</sequence>
<protein>
    <submittedName>
        <fullName evidence="2">Uncharacterized protein</fullName>
    </submittedName>
</protein>
<comment type="caution">
    <text evidence="2">The sequence shown here is derived from an EMBL/GenBank/DDBJ whole genome shotgun (WGS) entry which is preliminary data.</text>
</comment>